<dbReference type="EMBL" id="JACBZD010000001">
    <property type="protein sequence ID" value="NYI06175.1"/>
    <property type="molecule type" value="Genomic_DNA"/>
</dbReference>
<dbReference type="InterPro" id="IPR011042">
    <property type="entry name" value="6-blade_b-propeller_TolB-like"/>
</dbReference>
<feature type="domain" description="Lipoprotein LpqB C-terminal" evidence="1">
    <location>
        <begin position="372"/>
        <end position="638"/>
    </location>
</feature>
<evidence type="ECO:0000313" key="3">
    <source>
        <dbReference type="EMBL" id="NYI06175.1"/>
    </source>
</evidence>
<sequence>MPGERAGAPRRRRSAARPARHRTLAALLGLVLLLSGCAMMPEQGGVSTVDDGDSTDQEAQVRVFGVPPEEGESPRQLTVGFLEAITADEVEYETARLYLSAQARDNWDPEASVVVLSESPKVATTEPSEDRYEVTLTGTRVATLDRKHAYTPSTEPEGTNWESRLVFVKDPQQDGEWRIDELPDALVLNQTDFARIYRSVNLYFFAEPDVGAERVSGDQHLLVPDPVFLRRRIEPESSMVKALVESGPTDWLAPVAESAFPEGSTVVGDVAMPDDEPGAVTVVVGGGAADADAGACTRMAAQILFTLSKQAAGHRIEEVRLQTPDGDQGETRPLCRLDTGDAAEYDPARAAGTGEDAYYVDDEGLVQRLGGNQRTAGPLDGVLGDGVLSVGTVAVSRDTRRTAVVSQDGRELWVVDTDGVVLPKEPALRSSAPAADQGFATPSWDADGNLWVVDRDPADPRVMVLLDGRVPVRVDVAGVVAQGPEGDARVLDARVAADGVRLALLVQRGDRTSVELGRVERSMTTEETVVRVARLRPVAPHLTVTSSVSWAGESRLLVMGKEEGGVTQLSYVDTDGSWDFAVQLPTFDGLAGAAASQNENLPLLAYSVATAEEPSRVYRLNEGAWRQVNPPGSSPVYPG</sequence>
<dbReference type="AlphaFoldDB" id="A0A852ZW45"/>
<dbReference type="EC" id="2.7.13.3" evidence="3"/>
<dbReference type="RefSeq" id="WP_179814798.1">
    <property type="nucleotide sequence ID" value="NZ_JACBZD010000001.1"/>
</dbReference>
<keyword evidence="3" id="KW-0808">Transferase</keyword>
<evidence type="ECO:0000259" key="1">
    <source>
        <dbReference type="Pfam" id="PF10647"/>
    </source>
</evidence>
<feature type="domain" description="Lipoprotein LpqB N-terminal" evidence="2">
    <location>
        <begin position="67"/>
        <end position="193"/>
    </location>
</feature>
<keyword evidence="4" id="KW-1185">Reference proteome</keyword>
<organism evidence="3 4">
    <name type="scientific">Allostreptomyces psammosilenae</name>
    <dbReference type="NCBI Taxonomy" id="1892865"/>
    <lineage>
        <taxon>Bacteria</taxon>
        <taxon>Bacillati</taxon>
        <taxon>Actinomycetota</taxon>
        <taxon>Actinomycetes</taxon>
        <taxon>Kitasatosporales</taxon>
        <taxon>Streptomycetaceae</taxon>
        <taxon>Allostreptomyces</taxon>
    </lineage>
</organism>
<gene>
    <name evidence="3" type="ORF">FHU37_003118</name>
</gene>
<dbReference type="InterPro" id="IPR059026">
    <property type="entry name" value="LpqB_N"/>
</dbReference>
<name>A0A852ZW45_9ACTN</name>
<dbReference type="InterPro" id="IPR018910">
    <property type="entry name" value="LpqB_C"/>
</dbReference>
<dbReference type="Proteomes" id="UP000567795">
    <property type="component" value="Unassembled WGS sequence"/>
</dbReference>
<dbReference type="Gene3D" id="2.120.10.30">
    <property type="entry name" value="TolB, C-terminal domain"/>
    <property type="match status" value="1"/>
</dbReference>
<proteinExistence type="predicted"/>
<keyword evidence="3" id="KW-0418">Kinase</keyword>
<protein>
    <submittedName>
        <fullName evidence="3">Two-component system sensor histidine kinase MtrB</fullName>
        <ecNumber evidence="3">2.7.13.3</ecNumber>
    </submittedName>
</protein>
<dbReference type="GO" id="GO:0004673">
    <property type="term" value="F:protein histidine kinase activity"/>
    <property type="evidence" value="ECO:0007669"/>
    <property type="project" value="UniProtKB-EC"/>
</dbReference>
<comment type="caution">
    <text evidence="3">The sequence shown here is derived from an EMBL/GenBank/DDBJ whole genome shotgun (WGS) entry which is preliminary data.</text>
</comment>
<evidence type="ECO:0000313" key="4">
    <source>
        <dbReference type="Proteomes" id="UP000567795"/>
    </source>
</evidence>
<dbReference type="Pfam" id="PF10647">
    <property type="entry name" value="Gmad1"/>
    <property type="match status" value="1"/>
</dbReference>
<dbReference type="Pfam" id="PF25976">
    <property type="entry name" value="LpqB_N"/>
    <property type="match status" value="1"/>
</dbReference>
<evidence type="ECO:0000259" key="2">
    <source>
        <dbReference type="Pfam" id="PF25976"/>
    </source>
</evidence>
<dbReference type="SUPFAM" id="SSF82171">
    <property type="entry name" value="DPP6 N-terminal domain-like"/>
    <property type="match status" value="1"/>
</dbReference>
<reference evidence="3 4" key="1">
    <citation type="submission" date="2020-07" db="EMBL/GenBank/DDBJ databases">
        <title>Sequencing the genomes of 1000 actinobacteria strains.</title>
        <authorList>
            <person name="Klenk H.-P."/>
        </authorList>
    </citation>
    <scope>NUCLEOTIDE SEQUENCE [LARGE SCALE GENOMIC DNA]</scope>
    <source>
        <strain evidence="3 4">DSM 42178</strain>
    </source>
</reference>
<accession>A0A852ZW45</accession>